<evidence type="ECO:0000313" key="5">
    <source>
        <dbReference type="Proteomes" id="UP000243374"/>
    </source>
</evidence>
<feature type="domain" description="DUF2520" evidence="3">
    <location>
        <begin position="133"/>
        <end position="259"/>
    </location>
</feature>
<sequence>MRIGFIGAGKVGCSLALYFHFHHCDISGFYSKTTEHAAQIAKRVSSKAYADINELAAQSDLLFLTVPDDEISSVYKRISNKFLKDTTVCHCSGSLTAKEVFGEDDETIGLHKISLHPLCAVDSVDGYRDFDKVYFFMEGNLKTTENIKKFLTDIGLKVRIINSDIKVKYHLAASVVSNQVVALVNEGVEILGQCGFSREESLKALSPLILGNVEHILEKGPVQALTGPIQRGDVNTLNRHMLSLDSYSDRLLYTLLSRKLLKIAKIKNPDRDFSKLEKFVNE</sequence>
<dbReference type="Proteomes" id="UP000243374">
    <property type="component" value="Unassembled WGS sequence"/>
</dbReference>
<reference evidence="4 5" key="1">
    <citation type="submission" date="2016-10" db="EMBL/GenBank/DDBJ databases">
        <authorList>
            <person name="Varghese N."/>
            <person name="Submissions S."/>
        </authorList>
    </citation>
    <scope>NUCLEOTIDE SEQUENCE [LARGE SCALE GENOMIC DNA]</scope>
    <source>
        <strain evidence="4 5">22B</strain>
    </source>
</reference>
<dbReference type="InterPro" id="IPR019665">
    <property type="entry name" value="OxRdtase/DH_put_Rossmann_dom"/>
</dbReference>
<evidence type="ECO:0000313" key="4">
    <source>
        <dbReference type="EMBL" id="SFJ75700.1"/>
    </source>
</evidence>
<name>A0A662Z8J7_9GAMM</name>
<dbReference type="GO" id="GO:0016491">
    <property type="term" value="F:oxidoreductase activity"/>
    <property type="evidence" value="ECO:0007669"/>
    <property type="project" value="UniProtKB-KW"/>
</dbReference>
<dbReference type="PANTHER" id="PTHR40459:SF1">
    <property type="entry name" value="CONSERVED HYPOTHETICAL ALANINE AND LEUCINE RICH PROTEIN"/>
    <property type="match status" value="1"/>
</dbReference>
<dbReference type="Gene3D" id="3.40.50.720">
    <property type="entry name" value="NAD(P)-binding Rossmann-like Domain"/>
    <property type="match status" value="1"/>
</dbReference>
<dbReference type="EMBL" id="FOSF01000001">
    <property type="protein sequence ID" value="SFJ75700.1"/>
    <property type="molecule type" value="Genomic_DNA"/>
</dbReference>
<dbReference type="InterPro" id="IPR018931">
    <property type="entry name" value="DUF2520"/>
</dbReference>
<dbReference type="InterPro" id="IPR037108">
    <property type="entry name" value="TM1727-like_C_sf"/>
</dbReference>
<organism evidence="4 5">
    <name type="scientific">Succinivibrio dextrinosolvens</name>
    <dbReference type="NCBI Taxonomy" id="83771"/>
    <lineage>
        <taxon>Bacteria</taxon>
        <taxon>Pseudomonadati</taxon>
        <taxon>Pseudomonadota</taxon>
        <taxon>Gammaproteobacteria</taxon>
        <taxon>Aeromonadales</taxon>
        <taxon>Succinivibrionaceae</taxon>
        <taxon>Succinivibrio</taxon>
    </lineage>
</organism>
<dbReference type="InterPro" id="IPR008927">
    <property type="entry name" value="6-PGluconate_DH-like_C_sf"/>
</dbReference>
<keyword evidence="5" id="KW-1185">Reference proteome</keyword>
<dbReference type="RefSeq" id="WP_074838122.1">
    <property type="nucleotide sequence ID" value="NZ_CP047056.1"/>
</dbReference>
<evidence type="ECO:0000256" key="1">
    <source>
        <dbReference type="ARBA" id="ARBA00023002"/>
    </source>
</evidence>
<accession>A0A662Z8J7</accession>
<gene>
    <name evidence="4" type="ORF">SAMN04487865_1001186</name>
</gene>
<feature type="domain" description="Putative oxidoreductase/dehydrogenase Rossmann-like" evidence="2">
    <location>
        <begin position="2"/>
        <end position="95"/>
    </location>
</feature>
<dbReference type="Pfam" id="PF10727">
    <property type="entry name" value="Rossmann-like"/>
    <property type="match status" value="1"/>
</dbReference>
<dbReference type="Pfam" id="PF10728">
    <property type="entry name" value="DUF2520"/>
    <property type="match status" value="1"/>
</dbReference>
<evidence type="ECO:0000259" key="3">
    <source>
        <dbReference type="Pfam" id="PF10728"/>
    </source>
</evidence>
<dbReference type="OrthoDB" id="8650434at2"/>
<proteinExistence type="predicted"/>
<dbReference type="PANTHER" id="PTHR40459">
    <property type="entry name" value="CONSERVED HYPOTHETICAL ALANINE AND LEUCINE RICH PROTEIN"/>
    <property type="match status" value="1"/>
</dbReference>
<dbReference type="SUPFAM" id="SSF51735">
    <property type="entry name" value="NAD(P)-binding Rossmann-fold domains"/>
    <property type="match status" value="1"/>
</dbReference>
<dbReference type="InterPro" id="IPR036291">
    <property type="entry name" value="NAD(P)-bd_dom_sf"/>
</dbReference>
<dbReference type="AlphaFoldDB" id="A0A662Z8J7"/>
<evidence type="ECO:0000259" key="2">
    <source>
        <dbReference type="Pfam" id="PF10727"/>
    </source>
</evidence>
<keyword evidence="1" id="KW-0560">Oxidoreductase</keyword>
<dbReference type="Gene3D" id="1.10.1040.20">
    <property type="entry name" value="ProC-like, C-terminal domain"/>
    <property type="match status" value="1"/>
</dbReference>
<dbReference type="SUPFAM" id="SSF48179">
    <property type="entry name" value="6-phosphogluconate dehydrogenase C-terminal domain-like"/>
    <property type="match status" value="1"/>
</dbReference>
<protein>
    <submittedName>
        <fullName evidence="4">Predicted oxidoreductase, contains short-chain dehydrogenase (SDR) and DUF2520 domains</fullName>
    </submittedName>
</protein>